<feature type="signal peptide" evidence="1">
    <location>
        <begin position="1"/>
        <end position="23"/>
    </location>
</feature>
<dbReference type="RefSeq" id="WP_068809818.1">
    <property type="nucleotide sequence ID" value="NZ_BMIY01000003.1"/>
</dbReference>
<dbReference type="GO" id="GO:0009055">
    <property type="term" value="F:electron transfer activity"/>
    <property type="evidence" value="ECO:0007669"/>
    <property type="project" value="InterPro"/>
</dbReference>
<dbReference type="PROSITE" id="PS51257">
    <property type="entry name" value="PROKAR_LIPOPROTEIN"/>
    <property type="match status" value="1"/>
</dbReference>
<accession>A0A917GN38</accession>
<dbReference type="GO" id="GO:0022900">
    <property type="term" value="P:electron transport chain"/>
    <property type="evidence" value="ECO:0007669"/>
    <property type="project" value="InterPro"/>
</dbReference>
<evidence type="ECO:0008006" key="4">
    <source>
        <dbReference type="Google" id="ProtNLM"/>
    </source>
</evidence>
<keyword evidence="1" id="KW-0732">Signal</keyword>
<evidence type="ECO:0000256" key="1">
    <source>
        <dbReference type="SAM" id="SignalP"/>
    </source>
</evidence>
<keyword evidence="3" id="KW-1185">Reference proteome</keyword>
<dbReference type="InterPro" id="IPR010980">
    <property type="entry name" value="Cyt_c/b562"/>
</dbReference>
<dbReference type="GO" id="GO:0005506">
    <property type="term" value="F:iron ion binding"/>
    <property type="evidence" value="ECO:0007669"/>
    <property type="project" value="InterPro"/>
</dbReference>
<evidence type="ECO:0000313" key="3">
    <source>
        <dbReference type="Proteomes" id="UP000627715"/>
    </source>
</evidence>
<gene>
    <name evidence="2" type="ORF">GCM10011403_06920</name>
</gene>
<reference evidence="2" key="1">
    <citation type="journal article" date="2014" name="Int. J. Syst. Evol. Microbiol.">
        <title>Complete genome sequence of Corynebacterium casei LMG S-19264T (=DSM 44701T), isolated from a smear-ripened cheese.</title>
        <authorList>
            <consortium name="US DOE Joint Genome Institute (JGI-PGF)"/>
            <person name="Walter F."/>
            <person name="Albersmeier A."/>
            <person name="Kalinowski J."/>
            <person name="Ruckert C."/>
        </authorList>
    </citation>
    <scope>NUCLEOTIDE SEQUENCE</scope>
    <source>
        <strain evidence="2">CGMCC 1.15425</strain>
    </source>
</reference>
<reference evidence="2" key="2">
    <citation type="submission" date="2020-09" db="EMBL/GenBank/DDBJ databases">
        <authorList>
            <person name="Sun Q."/>
            <person name="Zhou Y."/>
        </authorList>
    </citation>
    <scope>NUCLEOTIDE SEQUENCE</scope>
    <source>
        <strain evidence="2">CGMCC 1.15425</strain>
    </source>
</reference>
<feature type="chain" id="PRO_5036803504" description="Cytochrome c" evidence="1">
    <location>
        <begin position="24"/>
        <end position="169"/>
    </location>
</feature>
<dbReference type="OrthoDB" id="8537166at2"/>
<sequence length="169" mass="18695">MKFTCRFPTPSLLMTFLTLSTLAACSGGSENADNHPSTTAGDYNLTLSMSEYMAHVLEPTADELWGSAGWINDKFEGYYELYPTDDEGWQRVENFSAMIVEAGNTLLLPGRVQEGPWSTYAQALSDVGLRAMQASETQNEEDFFQAGAQIYSVCTACHQAYNPDIVSRF</sequence>
<dbReference type="SUPFAM" id="SSF47175">
    <property type="entry name" value="Cytochromes"/>
    <property type="match status" value="1"/>
</dbReference>
<proteinExistence type="predicted"/>
<comment type="caution">
    <text evidence="2">The sequence shown here is derived from an EMBL/GenBank/DDBJ whole genome shotgun (WGS) entry which is preliminary data.</text>
</comment>
<name>A0A917GN38_9GAMM</name>
<dbReference type="GO" id="GO:0020037">
    <property type="term" value="F:heme binding"/>
    <property type="evidence" value="ECO:0007669"/>
    <property type="project" value="InterPro"/>
</dbReference>
<dbReference type="Proteomes" id="UP000627715">
    <property type="component" value="Unassembled WGS sequence"/>
</dbReference>
<protein>
    <recommendedName>
        <fullName evidence="4">Cytochrome c</fullName>
    </recommendedName>
</protein>
<organism evidence="2 3">
    <name type="scientific">Pseudohongiella nitratireducens</name>
    <dbReference type="NCBI Taxonomy" id="1768907"/>
    <lineage>
        <taxon>Bacteria</taxon>
        <taxon>Pseudomonadati</taxon>
        <taxon>Pseudomonadota</taxon>
        <taxon>Gammaproteobacteria</taxon>
        <taxon>Pseudomonadales</taxon>
        <taxon>Pseudohongiellaceae</taxon>
        <taxon>Pseudohongiella</taxon>
    </lineage>
</organism>
<dbReference type="EMBL" id="BMIY01000003">
    <property type="protein sequence ID" value="GGG52330.1"/>
    <property type="molecule type" value="Genomic_DNA"/>
</dbReference>
<evidence type="ECO:0000313" key="2">
    <source>
        <dbReference type="EMBL" id="GGG52330.1"/>
    </source>
</evidence>
<dbReference type="AlphaFoldDB" id="A0A917GN38"/>